<evidence type="ECO:0000256" key="1">
    <source>
        <dbReference type="SAM" id="MobiDB-lite"/>
    </source>
</evidence>
<protein>
    <submittedName>
        <fullName evidence="3">Uncharacterized protein</fullName>
    </submittedName>
</protein>
<dbReference type="OrthoDB" id="1454221at2"/>
<dbReference type="Proteomes" id="UP000321367">
    <property type="component" value="Unassembled WGS sequence"/>
</dbReference>
<dbReference type="AlphaFoldDB" id="A0A5C6ZQS8"/>
<gene>
    <name evidence="3" type="ORF">ES724_14775</name>
</gene>
<dbReference type="EMBL" id="VORY01000025">
    <property type="protein sequence ID" value="TXD92171.1"/>
    <property type="molecule type" value="Genomic_DNA"/>
</dbReference>
<keyword evidence="2" id="KW-0812">Transmembrane</keyword>
<evidence type="ECO:0000313" key="3">
    <source>
        <dbReference type="EMBL" id="TXD92171.1"/>
    </source>
</evidence>
<comment type="caution">
    <text evidence="3">The sequence shown here is derived from an EMBL/GenBank/DDBJ whole genome shotgun (WGS) entry which is preliminary data.</text>
</comment>
<feature type="transmembrane region" description="Helical" evidence="2">
    <location>
        <begin position="51"/>
        <end position="78"/>
    </location>
</feature>
<keyword evidence="4" id="KW-1185">Reference proteome</keyword>
<name>A0A5C6ZQS8_9FLAO</name>
<proteinExistence type="predicted"/>
<organism evidence="3 4">
    <name type="scientific">Gillisia hiemivivida</name>
    <dbReference type="NCBI Taxonomy" id="291190"/>
    <lineage>
        <taxon>Bacteria</taxon>
        <taxon>Pseudomonadati</taxon>
        <taxon>Bacteroidota</taxon>
        <taxon>Flavobacteriia</taxon>
        <taxon>Flavobacteriales</taxon>
        <taxon>Flavobacteriaceae</taxon>
        <taxon>Gillisia</taxon>
    </lineage>
</organism>
<evidence type="ECO:0000313" key="4">
    <source>
        <dbReference type="Proteomes" id="UP000321367"/>
    </source>
</evidence>
<reference evidence="3 4" key="1">
    <citation type="submission" date="2019-08" db="EMBL/GenBank/DDBJ databases">
        <title>Genome sequence of Gillisia hiemivivida IC154 (type strain).</title>
        <authorList>
            <person name="Bowman J.P."/>
        </authorList>
    </citation>
    <scope>NUCLEOTIDE SEQUENCE [LARGE SCALE GENOMIC DNA]</scope>
    <source>
        <strain evidence="3 4">IC154</strain>
    </source>
</reference>
<keyword evidence="2" id="KW-0472">Membrane</keyword>
<accession>A0A5C6ZQS8</accession>
<feature type="compositionally biased region" description="Polar residues" evidence="1">
    <location>
        <begin position="31"/>
        <end position="40"/>
    </location>
</feature>
<feature type="compositionally biased region" description="Polar residues" evidence="1">
    <location>
        <begin position="1"/>
        <end position="11"/>
    </location>
</feature>
<keyword evidence="2" id="KW-1133">Transmembrane helix</keyword>
<sequence>MSPNNSANSGDQNKKSVPDNGKGSVKPPNDTPNTKKGSTSLREHPNKFIRFFARAGFTVWIIVMAIGMAIAFVVSVFLL</sequence>
<feature type="region of interest" description="Disordered" evidence="1">
    <location>
        <begin position="1"/>
        <end position="41"/>
    </location>
</feature>
<dbReference type="RefSeq" id="WP_146934316.1">
    <property type="nucleotide sequence ID" value="NZ_CBCSHZ010000028.1"/>
</dbReference>
<evidence type="ECO:0000256" key="2">
    <source>
        <dbReference type="SAM" id="Phobius"/>
    </source>
</evidence>